<dbReference type="Pfam" id="PF00528">
    <property type="entry name" value="BPD_transp_1"/>
    <property type="match status" value="1"/>
</dbReference>
<dbReference type="InterPro" id="IPR035906">
    <property type="entry name" value="MetI-like_sf"/>
</dbReference>
<keyword evidence="5 7" id="KW-1133">Transmembrane helix</keyword>
<dbReference type="GO" id="GO:0055085">
    <property type="term" value="P:transmembrane transport"/>
    <property type="evidence" value="ECO:0007669"/>
    <property type="project" value="InterPro"/>
</dbReference>
<dbReference type="RefSeq" id="WP_108993793.1">
    <property type="nucleotide sequence ID" value="NZ_BDQX01000182.1"/>
</dbReference>
<feature type="transmembrane region" description="Helical" evidence="7">
    <location>
        <begin position="144"/>
        <end position="163"/>
    </location>
</feature>
<evidence type="ECO:0000313" key="9">
    <source>
        <dbReference type="EMBL" id="GBG08956.1"/>
    </source>
</evidence>
<sequence>MHASIKGSRISTVIVSGVTILSALIFLLPVVLVVSASFTDENTLTLQGYSLLPGKWSLEAYRYILVNATQLYMSYRITIIVTLVGTLASLFVTSLLAYPLSRRSFTLRSKITFFVLFTMLFNGGLVPTYIWIQQYLELKNTFGILILTGLLSPFYVFIMRTFFKTIPDSIVESAYMEGAGEWRIFATIILPLSLPSLATIGMLTSLNYWNDWFTTLLYIEDKNKISLQYLLVMMMSNIQAAALNPNSITTAAKMPAETARMALAVLSIAPITIVFLFFQRFLVKGLTVGAVKE</sequence>
<evidence type="ECO:0000313" key="10">
    <source>
        <dbReference type="Proteomes" id="UP000245202"/>
    </source>
</evidence>
<feature type="transmembrane region" description="Helical" evidence="7">
    <location>
        <begin position="184"/>
        <end position="206"/>
    </location>
</feature>
<gene>
    <name evidence="9" type="ORF">PAT3040_03573</name>
</gene>
<reference evidence="9 10" key="1">
    <citation type="submission" date="2017-08" db="EMBL/GenBank/DDBJ databases">
        <title>Substantial Increase in Enzyme Production by Combined Drug-Resistance Mutations in Paenibacillus agaridevorans.</title>
        <authorList>
            <person name="Tanaka Y."/>
            <person name="Funane K."/>
            <person name="Hosaka T."/>
            <person name="Shiwa Y."/>
            <person name="Fujita N."/>
            <person name="Miyazaki T."/>
            <person name="Yoshikawa H."/>
            <person name="Murakami K."/>
            <person name="Kasahara K."/>
            <person name="Inaoka T."/>
            <person name="Hiraga Y."/>
            <person name="Ochi K."/>
        </authorList>
    </citation>
    <scope>NUCLEOTIDE SEQUENCE [LARGE SCALE GENOMIC DNA]</scope>
    <source>
        <strain evidence="9 10">T-3040</strain>
    </source>
</reference>
<dbReference type="Proteomes" id="UP000245202">
    <property type="component" value="Unassembled WGS sequence"/>
</dbReference>
<feature type="domain" description="ABC transmembrane type-1" evidence="8">
    <location>
        <begin position="75"/>
        <end position="278"/>
    </location>
</feature>
<comment type="similarity">
    <text evidence="7">Belongs to the binding-protein-dependent transport system permease family.</text>
</comment>
<evidence type="ECO:0000256" key="4">
    <source>
        <dbReference type="ARBA" id="ARBA00022692"/>
    </source>
</evidence>
<dbReference type="InterPro" id="IPR000515">
    <property type="entry name" value="MetI-like"/>
</dbReference>
<organism evidence="9 10">
    <name type="scientific">Paenibacillus agaridevorans</name>
    <dbReference type="NCBI Taxonomy" id="171404"/>
    <lineage>
        <taxon>Bacteria</taxon>
        <taxon>Bacillati</taxon>
        <taxon>Bacillota</taxon>
        <taxon>Bacilli</taxon>
        <taxon>Bacillales</taxon>
        <taxon>Paenibacillaceae</taxon>
        <taxon>Paenibacillus</taxon>
    </lineage>
</organism>
<dbReference type="Gene3D" id="1.10.3720.10">
    <property type="entry name" value="MetI-like"/>
    <property type="match status" value="1"/>
</dbReference>
<evidence type="ECO:0000256" key="6">
    <source>
        <dbReference type="ARBA" id="ARBA00023136"/>
    </source>
</evidence>
<keyword evidence="2 7" id="KW-0813">Transport</keyword>
<comment type="caution">
    <text evidence="9">The sequence shown here is derived from an EMBL/GenBank/DDBJ whole genome shotgun (WGS) entry which is preliminary data.</text>
</comment>
<dbReference type="PANTHER" id="PTHR43744:SF9">
    <property type="entry name" value="POLYGALACTURONAN_RHAMNOGALACTURONAN TRANSPORT SYSTEM PERMEASE PROTEIN YTCP"/>
    <property type="match status" value="1"/>
</dbReference>
<evidence type="ECO:0000256" key="2">
    <source>
        <dbReference type="ARBA" id="ARBA00022448"/>
    </source>
</evidence>
<proteinExistence type="inferred from homology"/>
<evidence type="ECO:0000256" key="1">
    <source>
        <dbReference type="ARBA" id="ARBA00004651"/>
    </source>
</evidence>
<keyword evidence="10" id="KW-1185">Reference proteome</keyword>
<keyword evidence="3" id="KW-1003">Cell membrane</keyword>
<feature type="transmembrane region" description="Helical" evidence="7">
    <location>
        <begin position="263"/>
        <end position="283"/>
    </location>
</feature>
<evidence type="ECO:0000256" key="7">
    <source>
        <dbReference type="RuleBase" id="RU363032"/>
    </source>
</evidence>
<feature type="transmembrane region" description="Helical" evidence="7">
    <location>
        <begin position="77"/>
        <end position="99"/>
    </location>
</feature>
<feature type="transmembrane region" description="Helical" evidence="7">
    <location>
        <begin position="226"/>
        <end position="243"/>
    </location>
</feature>
<dbReference type="EMBL" id="BDQX01000182">
    <property type="protein sequence ID" value="GBG08956.1"/>
    <property type="molecule type" value="Genomic_DNA"/>
</dbReference>
<dbReference type="PANTHER" id="PTHR43744">
    <property type="entry name" value="ABC TRANSPORTER PERMEASE PROTEIN MG189-RELATED-RELATED"/>
    <property type="match status" value="1"/>
</dbReference>
<feature type="transmembrane region" description="Helical" evidence="7">
    <location>
        <begin position="12"/>
        <end position="38"/>
    </location>
</feature>
<protein>
    <submittedName>
        <fullName evidence="9">Carbohydrate ABC transporter permease</fullName>
    </submittedName>
</protein>
<dbReference type="CDD" id="cd06261">
    <property type="entry name" value="TM_PBP2"/>
    <property type="match status" value="1"/>
</dbReference>
<dbReference type="AlphaFoldDB" id="A0A2R5EQG7"/>
<comment type="subcellular location">
    <subcellularLocation>
        <location evidence="1 7">Cell membrane</location>
        <topology evidence="1 7">Multi-pass membrane protein</topology>
    </subcellularLocation>
</comment>
<name>A0A2R5EQG7_9BACL</name>
<evidence type="ECO:0000256" key="3">
    <source>
        <dbReference type="ARBA" id="ARBA00022475"/>
    </source>
</evidence>
<feature type="transmembrane region" description="Helical" evidence="7">
    <location>
        <begin position="111"/>
        <end position="132"/>
    </location>
</feature>
<evidence type="ECO:0000256" key="5">
    <source>
        <dbReference type="ARBA" id="ARBA00022989"/>
    </source>
</evidence>
<keyword evidence="6 7" id="KW-0472">Membrane</keyword>
<keyword evidence="4 7" id="KW-0812">Transmembrane</keyword>
<dbReference type="GO" id="GO:0005886">
    <property type="term" value="C:plasma membrane"/>
    <property type="evidence" value="ECO:0007669"/>
    <property type="project" value="UniProtKB-SubCell"/>
</dbReference>
<dbReference type="SUPFAM" id="SSF161098">
    <property type="entry name" value="MetI-like"/>
    <property type="match status" value="1"/>
</dbReference>
<evidence type="ECO:0000259" key="8">
    <source>
        <dbReference type="PROSITE" id="PS50928"/>
    </source>
</evidence>
<accession>A0A2R5EQG7</accession>
<dbReference type="PROSITE" id="PS50928">
    <property type="entry name" value="ABC_TM1"/>
    <property type="match status" value="1"/>
</dbReference>